<comment type="catalytic activity">
    <reaction evidence="8">
        <text>ATP + H2O = ADP + phosphate + H(+)</text>
        <dbReference type="Rhea" id="RHEA:13065"/>
        <dbReference type="ChEBI" id="CHEBI:15377"/>
        <dbReference type="ChEBI" id="CHEBI:15378"/>
        <dbReference type="ChEBI" id="CHEBI:30616"/>
        <dbReference type="ChEBI" id="CHEBI:43474"/>
        <dbReference type="ChEBI" id="CHEBI:456216"/>
        <dbReference type="EC" id="5.6.2.4"/>
    </reaction>
</comment>
<accession>A0ABT4ID97</accession>
<dbReference type="PROSITE" id="PS51198">
    <property type="entry name" value="UVRD_HELICASE_ATP_BIND"/>
    <property type="match status" value="1"/>
</dbReference>
<evidence type="ECO:0000313" key="14">
    <source>
        <dbReference type="Proteomes" id="UP001072034"/>
    </source>
</evidence>
<evidence type="ECO:0000256" key="7">
    <source>
        <dbReference type="ARBA" id="ARBA00034808"/>
    </source>
</evidence>
<dbReference type="PROSITE" id="PS51217">
    <property type="entry name" value="UVRD_HELICASE_CTER"/>
    <property type="match status" value="1"/>
</dbReference>
<dbReference type="InterPro" id="IPR027417">
    <property type="entry name" value="P-loop_NTPase"/>
</dbReference>
<dbReference type="Gene3D" id="1.10.486.10">
    <property type="entry name" value="PCRA, domain 4"/>
    <property type="match status" value="1"/>
</dbReference>
<evidence type="ECO:0000256" key="6">
    <source>
        <dbReference type="ARBA" id="ARBA00034617"/>
    </source>
</evidence>
<keyword evidence="2 9" id="KW-0378">Hydrolase</keyword>
<keyword evidence="14" id="KW-1185">Reference proteome</keyword>
<dbReference type="PANTHER" id="PTHR11070:SF55">
    <property type="entry name" value="DNA 3'-5' HELICASE"/>
    <property type="match status" value="1"/>
</dbReference>
<dbReference type="PANTHER" id="PTHR11070">
    <property type="entry name" value="UVRD / RECB / PCRA DNA HELICASE FAMILY MEMBER"/>
    <property type="match status" value="1"/>
</dbReference>
<dbReference type="EMBL" id="JAPTMY010000037">
    <property type="protein sequence ID" value="MCZ0859068.1"/>
    <property type="molecule type" value="Genomic_DNA"/>
</dbReference>
<protein>
    <recommendedName>
        <fullName evidence="7">DNA 3'-5' helicase</fullName>
        <ecNumber evidence="7">5.6.2.4</ecNumber>
    </recommendedName>
</protein>
<organism evidence="13 14">
    <name type="scientific">Actinomyces israelii</name>
    <dbReference type="NCBI Taxonomy" id="1659"/>
    <lineage>
        <taxon>Bacteria</taxon>
        <taxon>Bacillati</taxon>
        <taxon>Actinomycetota</taxon>
        <taxon>Actinomycetes</taxon>
        <taxon>Actinomycetales</taxon>
        <taxon>Actinomycetaceae</taxon>
        <taxon>Actinomyces</taxon>
    </lineage>
</organism>
<comment type="catalytic activity">
    <reaction evidence="6">
        <text>Couples ATP hydrolysis with the unwinding of duplex DNA by translocating in the 3'-5' direction.</text>
        <dbReference type="EC" id="5.6.2.4"/>
    </reaction>
</comment>
<dbReference type="InterPro" id="IPR014017">
    <property type="entry name" value="DNA_helicase_UvrD-like_C"/>
</dbReference>
<comment type="caution">
    <text evidence="13">The sequence shown here is derived from an EMBL/GenBank/DDBJ whole genome shotgun (WGS) entry which is preliminary data.</text>
</comment>
<evidence type="ECO:0000256" key="10">
    <source>
        <dbReference type="SAM" id="MobiDB-lite"/>
    </source>
</evidence>
<keyword evidence="3 9" id="KW-0347">Helicase</keyword>
<evidence type="ECO:0000256" key="5">
    <source>
        <dbReference type="ARBA" id="ARBA00023235"/>
    </source>
</evidence>
<keyword evidence="5" id="KW-0413">Isomerase</keyword>
<evidence type="ECO:0000256" key="8">
    <source>
        <dbReference type="ARBA" id="ARBA00048988"/>
    </source>
</evidence>
<feature type="domain" description="UvrD-like helicase C-terminal" evidence="12">
    <location>
        <begin position="353"/>
        <end position="543"/>
    </location>
</feature>
<evidence type="ECO:0000259" key="12">
    <source>
        <dbReference type="PROSITE" id="PS51217"/>
    </source>
</evidence>
<keyword evidence="4 9" id="KW-0067">ATP-binding</keyword>
<dbReference type="InterPro" id="IPR000212">
    <property type="entry name" value="DNA_helicase_UvrD/REP"/>
</dbReference>
<dbReference type="CDD" id="cd17932">
    <property type="entry name" value="DEXQc_UvrD"/>
    <property type="match status" value="1"/>
</dbReference>
<evidence type="ECO:0000256" key="1">
    <source>
        <dbReference type="ARBA" id="ARBA00022741"/>
    </source>
</evidence>
<dbReference type="SUPFAM" id="SSF52540">
    <property type="entry name" value="P-loop containing nucleoside triphosphate hydrolases"/>
    <property type="match status" value="1"/>
</dbReference>
<dbReference type="Gene3D" id="3.40.50.300">
    <property type="entry name" value="P-loop containing nucleotide triphosphate hydrolases"/>
    <property type="match status" value="3"/>
</dbReference>
<evidence type="ECO:0000256" key="3">
    <source>
        <dbReference type="ARBA" id="ARBA00022806"/>
    </source>
</evidence>
<gene>
    <name evidence="13" type="ORF">OHJ16_13570</name>
</gene>
<feature type="domain" description="UvrD-like helicase ATP-binding" evidence="11">
    <location>
        <begin position="19"/>
        <end position="352"/>
    </location>
</feature>
<evidence type="ECO:0000259" key="11">
    <source>
        <dbReference type="PROSITE" id="PS51198"/>
    </source>
</evidence>
<reference evidence="13" key="1">
    <citation type="submission" date="2022-10" db="EMBL/GenBank/DDBJ databases">
        <title>Genome sequence of Actinomyces israelii ATCC 10048.</title>
        <authorList>
            <person name="Watt R.M."/>
            <person name="Tong W.M."/>
        </authorList>
    </citation>
    <scope>NUCLEOTIDE SEQUENCE</scope>
    <source>
        <strain evidence="13">ATCC 10048</strain>
    </source>
</reference>
<dbReference type="EC" id="5.6.2.4" evidence="7"/>
<keyword evidence="1 9" id="KW-0547">Nucleotide-binding</keyword>
<evidence type="ECO:0000256" key="9">
    <source>
        <dbReference type="PROSITE-ProRule" id="PRU00560"/>
    </source>
</evidence>
<feature type="non-terminal residue" evidence="13">
    <location>
        <position position="543"/>
    </location>
</feature>
<evidence type="ECO:0000256" key="4">
    <source>
        <dbReference type="ARBA" id="ARBA00022840"/>
    </source>
</evidence>
<dbReference type="Proteomes" id="UP001072034">
    <property type="component" value="Unassembled WGS sequence"/>
</dbReference>
<feature type="binding site" evidence="9">
    <location>
        <begin position="40"/>
        <end position="47"/>
    </location>
    <ligand>
        <name>ATP</name>
        <dbReference type="ChEBI" id="CHEBI:30616"/>
    </ligand>
</feature>
<feature type="region of interest" description="Disordered" evidence="10">
    <location>
        <begin position="509"/>
        <end position="543"/>
    </location>
</feature>
<dbReference type="Pfam" id="PF00580">
    <property type="entry name" value="UvrD-helicase"/>
    <property type="match status" value="1"/>
</dbReference>
<feature type="compositionally biased region" description="Basic and acidic residues" evidence="10">
    <location>
        <begin position="521"/>
        <end position="543"/>
    </location>
</feature>
<proteinExistence type="predicted"/>
<evidence type="ECO:0000256" key="2">
    <source>
        <dbReference type="ARBA" id="ARBA00022801"/>
    </source>
</evidence>
<name>A0ABT4ID97_9ACTO</name>
<dbReference type="GO" id="GO:0004386">
    <property type="term" value="F:helicase activity"/>
    <property type="evidence" value="ECO:0007669"/>
    <property type="project" value="UniProtKB-KW"/>
</dbReference>
<sequence length="543" mass="56856">MSPAPPLSPERLAEILGVPRPTPEQARVIAHPLAPLLVVAGAGSGKTATMSQRVVHLVARGEVRPDQVLGLTFTRKATAELDQRVAVRLAQLAGSGLVELDEGAEDAGATIATYNSFAASLVRDHGLRIGVDPDSTLITEARAWQIATRIVEERTEPLPLDRPGAAASALLALDGALSENLLAVDEAAEQLGELAALMEGIGAVRGCKTLVRGVPEALTTRLGMLEAVAAYRDHKRRHALLDFGDQIALGCRIAEEVPEVAQSLRAQYPAVLLDEFQDTSVAQIRLLAALFAGSGVTAVGDPNQAIYGWRGASAGALDTFHEHFNPDGAGGADGADRGRAPVLPLSTAWRNDRAILRAANTTSSPLRHRAPQPGDAEVARIPVEELHERPESADPAEGAVVGAFVQDPLAEARTVAAFMRERWAPSAEMAVLCRTRAQLLPIAEALEDLGVPYEIIGVGGMLSVPEVADVRAALTVAADPERGDRLMRLLTGAGIGAADLRALAGLAGDLAGGSARSPRRRAGEAARGDEDSASDPDREQADA</sequence>
<dbReference type="RefSeq" id="WP_268918364.1">
    <property type="nucleotide sequence ID" value="NZ_JAPTMY010000037.1"/>
</dbReference>
<evidence type="ECO:0000313" key="13">
    <source>
        <dbReference type="EMBL" id="MCZ0859068.1"/>
    </source>
</evidence>
<dbReference type="InterPro" id="IPR014016">
    <property type="entry name" value="UvrD-like_ATP-bd"/>
</dbReference>